<comment type="similarity">
    <text evidence="1">Belongs to the sigma-70 factor family. ECF subfamily.</text>
</comment>
<feature type="domain" description="RNA polymerase sigma factor 70 region 4 type 2" evidence="6">
    <location>
        <begin position="123"/>
        <end position="174"/>
    </location>
</feature>
<dbReference type="SUPFAM" id="SSF88946">
    <property type="entry name" value="Sigma2 domain of RNA polymerase sigma factors"/>
    <property type="match status" value="1"/>
</dbReference>
<gene>
    <name evidence="7" type="ordered locus">KKY_66</name>
</gene>
<dbReference type="AlphaFoldDB" id="G4RGD8"/>
<dbReference type="GO" id="GO:0016987">
    <property type="term" value="F:sigma factor activity"/>
    <property type="evidence" value="ECO:0007669"/>
    <property type="project" value="UniProtKB-KW"/>
</dbReference>
<keyword evidence="3" id="KW-0731">Sigma factor</keyword>
<accession>G4RGD8</accession>
<evidence type="ECO:0000256" key="3">
    <source>
        <dbReference type="ARBA" id="ARBA00023082"/>
    </source>
</evidence>
<protein>
    <submittedName>
        <fullName evidence="7">RNA polymerase sigma-70 factor</fullName>
    </submittedName>
</protein>
<dbReference type="SUPFAM" id="SSF88659">
    <property type="entry name" value="Sigma3 and sigma4 domains of RNA polymerase sigma factors"/>
    <property type="match status" value="1"/>
</dbReference>
<feature type="domain" description="RNA polymerase sigma-70 region 2" evidence="5">
    <location>
        <begin position="25"/>
        <end position="92"/>
    </location>
</feature>
<dbReference type="InterPro" id="IPR013324">
    <property type="entry name" value="RNA_pol_sigma_r3/r4-like"/>
</dbReference>
<dbReference type="NCBIfam" id="TIGR02937">
    <property type="entry name" value="sigma70-ECF"/>
    <property type="match status" value="1"/>
</dbReference>
<evidence type="ECO:0000313" key="7">
    <source>
        <dbReference type="EMBL" id="AEQ50114.1"/>
    </source>
</evidence>
<dbReference type="EMBL" id="CP003075">
    <property type="protein sequence ID" value="AEQ50114.1"/>
    <property type="molecule type" value="Genomic_DNA"/>
</dbReference>
<dbReference type="Gene3D" id="1.10.10.10">
    <property type="entry name" value="Winged helix-like DNA-binding domain superfamily/Winged helix DNA-binding domain"/>
    <property type="match status" value="1"/>
</dbReference>
<keyword evidence="4" id="KW-0804">Transcription</keyword>
<dbReference type="PATRIC" id="fig|1082931.4.peg.66"/>
<evidence type="ECO:0000256" key="4">
    <source>
        <dbReference type="ARBA" id="ARBA00023163"/>
    </source>
</evidence>
<dbReference type="GO" id="GO:0003677">
    <property type="term" value="F:DNA binding"/>
    <property type="evidence" value="ECO:0007669"/>
    <property type="project" value="InterPro"/>
</dbReference>
<dbReference type="Pfam" id="PF04542">
    <property type="entry name" value="Sigma70_r2"/>
    <property type="match status" value="1"/>
</dbReference>
<reference evidence="7 8" key="1">
    <citation type="journal article" date="2012" name="J. Bacteriol.">
        <title>Complete genome sequence of Pelagibacterium halotolerans B2T.</title>
        <authorList>
            <person name="Huo Y.Y."/>
            <person name="Cheng H."/>
            <person name="Han X.F."/>
            <person name="Jiang X.W."/>
            <person name="Sun C."/>
            <person name="Zhang X.Q."/>
            <person name="Zhu X.F."/>
            <person name="Liu Y.F."/>
            <person name="Li P.F."/>
            <person name="Ni P.X."/>
            <person name="Wu M."/>
        </authorList>
    </citation>
    <scope>NUCLEOTIDE SEQUENCE [LARGE SCALE GENOMIC DNA]</scope>
    <source>
        <strain evidence="8">DSM 22347 / JCM 15775 / CGMCC 1.7692 / B2</strain>
    </source>
</reference>
<dbReference type="Pfam" id="PF08281">
    <property type="entry name" value="Sigma70_r4_2"/>
    <property type="match status" value="1"/>
</dbReference>
<evidence type="ECO:0000259" key="6">
    <source>
        <dbReference type="Pfam" id="PF08281"/>
    </source>
</evidence>
<evidence type="ECO:0000256" key="2">
    <source>
        <dbReference type="ARBA" id="ARBA00023015"/>
    </source>
</evidence>
<dbReference type="InterPro" id="IPR007627">
    <property type="entry name" value="RNA_pol_sigma70_r2"/>
</dbReference>
<dbReference type="InterPro" id="IPR014284">
    <property type="entry name" value="RNA_pol_sigma-70_dom"/>
</dbReference>
<dbReference type="Proteomes" id="UP000008850">
    <property type="component" value="Chromosome"/>
</dbReference>
<dbReference type="PANTHER" id="PTHR43133:SF62">
    <property type="entry name" value="RNA POLYMERASE SIGMA FACTOR SIGZ"/>
    <property type="match status" value="1"/>
</dbReference>
<dbReference type="GO" id="GO:0006352">
    <property type="term" value="P:DNA-templated transcription initiation"/>
    <property type="evidence" value="ECO:0007669"/>
    <property type="project" value="InterPro"/>
</dbReference>
<organism evidence="7 8">
    <name type="scientific">Pelagibacterium halotolerans (strain DSM 22347 / JCM 15775 / CGMCC 1.7692 / B2)</name>
    <dbReference type="NCBI Taxonomy" id="1082931"/>
    <lineage>
        <taxon>Bacteria</taxon>
        <taxon>Pseudomonadati</taxon>
        <taxon>Pseudomonadota</taxon>
        <taxon>Alphaproteobacteria</taxon>
        <taxon>Hyphomicrobiales</taxon>
        <taxon>Devosiaceae</taxon>
        <taxon>Pelagibacterium</taxon>
    </lineage>
</organism>
<dbReference type="RefSeq" id="WP_014129265.1">
    <property type="nucleotide sequence ID" value="NC_016078.1"/>
</dbReference>
<dbReference type="InterPro" id="IPR013249">
    <property type="entry name" value="RNA_pol_sigma70_r4_t2"/>
</dbReference>
<evidence type="ECO:0000256" key="1">
    <source>
        <dbReference type="ARBA" id="ARBA00010641"/>
    </source>
</evidence>
<keyword evidence="2" id="KW-0805">Transcription regulation</keyword>
<dbReference type="Gene3D" id="1.10.1740.10">
    <property type="match status" value="1"/>
</dbReference>
<dbReference type="PANTHER" id="PTHR43133">
    <property type="entry name" value="RNA POLYMERASE ECF-TYPE SIGMA FACTO"/>
    <property type="match status" value="1"/>
</dbReference>
<dbReference type="NCBIfam" id="NF009167">
    <property type="entry name" value="PRK12514.1"/>
    <property type="match status" value="1"/>
</dbReference>
<dbReference type="eggNOG" id="COG1595">
    <property type="taxonomic scope" value="Bacteria"/>
</dbReference>
<evidence type="ECO:0000313" key="8">
    <source>
        <dbReference type="Proteomes" id="UP000008850"/>
    </source>
</evidence>
<proteinExistence type="inferred from homology"/>
<dbReference type="InterPro" id="IPR039425">
    <property type="entry name" value="RNA_pol_sigma-70-like"/>
</dbReference>
<keyword evidence="8" id="KW-1185">Reference proteome</keyword>
<dbReference type="STRING" id="1082931.KKY_66"/>
<name>G4RGD8_PELHB</name>
<dbReference type="InterPro" id="IPR036388">
    <property type="entry name" value="WH-like_DNA-bd_sf"/>
</dbReference>
<dbReference type="InterPro" id="IPR013325">
    <property type="entry name" value="RNA_pol_sigma_r2"/>
</dbReference>
<dbReference type="CDD" id="cd06171">
    <property type="entry name" value="Sigma70_r4"/>
    <property type="match status" value="1"/>
</dbReference>
<sequence length="181" mass="20519">MADTAEIAELLARVALRDRNAFRALYARTSAKLFGVSLRILSNRSEAEDALQDVFIKVWQRAEGYRPEAASPMTWLIAIARNNAIDRVRARRPGHTDIDEAFDLEDSGMSPEQSAINTDQGNRIEECMEHLRPERAEAVRRAYVEGESYNELADRLGVPLNTVRTWLRRSLLALRDCLGAY</sequence>
<evidence type="ECO:0000259" key="5">
    <source>
        <dbReference type="Pfam" id="PF04542"/>
    </source>
</evidence>
<dbReference type="HOGENOM" id="CLU_047691_9_3_5"/>
<dbReference type="KEGG" id="phl:KKY_66"/>